<comment type="caution">
    <text evidence="1">The sequence shown here is derived from an EMBL/GenBank/DDBJ whole genome shotgun (WGS) entry which is preliminary data.</text>
</comment>
<dbReference type="OrthoDB" id="9771991at2"/>
<evidence type="ECO:0000313" key="1">
    <source>
        <dbReference type="EMBL" id="TNJ46146.1"/>
    </source>
</evidence>
<accession>A0A5C4SQE0</accession>
<reference evidence="1 2" key="1">
    <citation type="submission" date="2019-05" db="EMBL/GenBank/DDBJ databases">
        <title>Tamlana fucoidanivorans sp. nov., isolated from the surface of algae collected from Fujian province in China.</title>
        <authorList>
            <person name="Li J."/>
        </authorList>
    </citation>
    <scope>NUCLEOTIDE SEQUENCE [LARGE SCALE GENOMIC DNA]</scope>
    <source>
        <strain evidence="1 2">CW2-9</strain>
    </source>
</reference>
<dbReference type="AlphaFoldDB" id="A0A5C4SQE0"/>
<keyword evidence="2" id="KW-1185">Reference proteome</keyword>
<protein>
    <submittedName>
        <fullName evidence="1">Porin</fullName>
    </submittedName>
</protein>
<evidence type="ECO:0000313" key="2">
    <source>
        <dbReference type="Proteomes" id="UP000308713"/>
    </source>
</evidence>
<name>A0A5C4SQE0_9FLAO</name>
<dbReference type="RefSeq" id="WP_139695161.1">
    <property type="nucleotide sequence ID" value="NZ_CP074074.1"/>
</dbReference>
<sequence length="425" mass="48469">MKNRKKTVLNLLNVFLLLVPIFILAQETEKPFKPTFKWNATAQIWLRYSDLNQGSLVNGEPTSSFTDVSIRRIRIPISAQVTPRIFAYAIFGGNNYNLKSMQNPIEVLDFYMEYAFSKHLEIGLGKSGWQGLSRWNVRSSSTLMGLDSPLFSLNTVEKNDDLGRQFGLWLKGQAGHFDYRLTFNQPRIITKAPANGVVDFANNRPRWKTSSYINYQFFENESNKSAYQTGTYLANKKVFNIGAGFQYQENAFSDGDFNNPNTTFYDMKHWAIDSYLNLPFANEDAITAYLGYYSFDFGKDYIRNVGANNPTNGVTDPDFNGAGVAFPMMGTGPTWYTQFGYAFRKTKLINHQVVIQPNIAIQHSNYDALEDSMTVYDFTVNFLVNGKHGNKISLGYQLRPIFDADTLLEKDRKGMAVLQYQISFK</sequence>
<organism evidence="1 2">
    <name type="scientific">Allotamlana fucoidanivorans</name>
    <dbReference type="NCBI Taxonomy" id="2583814"/>
    <lineage>
        <taxon>Bacteria</taxon>
        <taxon>Pseudomonadati</taxon>
        <taxon>Bacteroidota</taxon>
        <taxon>Flavobacteriia</taxon>
        <taxon>Flavobacteriales</taxon>
        <taxon>Flavobacteriaceae</taxon>
        <taxon>Allotamlana</taxon>
    </lineage>
</organism>
<dbReference type="Proteomes" id="UP000308713">
    <property type="component" value="Unassembled WGS sequence"/>
</dbReference>
<dbReference type="EMBL" id="VDCS01000003">
    <property type="protein sequence ID" value="TNJ46146.1"/>
    <property type="molecule type" value="Genomic_DNA"/>
</dbReference>
<proteinExistence type="predicted"/>
<gene>
    <name evidence="1" type="ORF">FGF67_03910</name>
</gene>